<dbReference type="Proteomes" id="UP001221142">
    <property type="component" value="Unassembled WGS sequence"/>
</dbReference>
<keyword evidence="1" id="KW-1133">Transmembrane helix</keyword>
<accession>A0AAD7FQ88</accession>
<feature type="transmembrane region" description="Helical" evidence="1">
    <location>
        <begin position="78"/>
        <end position="97"/>
    </location>
</feature>
<keyword evidence="1" id="KW-0812">Transmembrane</keyword>
<name>A0AAD7FQ88_9AGAR</name>
<organism evidence="2 3">
    <name type="scientific">Roridomyces roridus</name>
    <dbReference type="NCBI Taxonomy" id="1738132"/>
    <lineage>
        <taxon>Eukaryota</taxon>
        <taxon>Fungi</taxon>
        <taxon>Dikarya</taxon>
        <taxon>Basidiomycota</taxon>
        <taxon>Agaricomycotina</taxon>
        <taxon>Agaricomycetes</taxon>
        <taxon>Agaricomycetidae</taxon>
        <taxon>Agaricales</taxon>
        <taxon>Marasmiineae</taxon>
        <taxon>Mycenaceae</taxon>
        <taxon>Roridomyces</taxon>
    </lineage>
</organism>
<keyword evidence="1" id="KW-0472">Membrane</keyword>
<protein>
    <submittedName>
        <fullName evidence="2">Uncharacterized protein</fullName>
    </submittedName>
</protein>
<comment type="caution">
    <text evidence="2">The sequence shown here is derived from an EMBL/GenBank/DDBJ whole genome shotgun (WGS) entry which is preliminary data.</text>
</comment>
<dbReference type="EMBL" id="JARKIF010000006">
    <property type="protein sequence ID" value="KAJ7636765.1"/>
    <property type="molecule type" value="Genomic_DNA"/>
</dbReference>
<evidence type="ECO:0000313" key="2">
    <source>
        <dbReference type="EMBL" id="KAJ7636765.1"/>
    </source>
</evidence>
<evidence type="ECO:0000256" key="1">
    <source>
        <dbReference type="SAM" id="Phobius"/>
    </source>
</evidence>
<sequence>MCPFEFPDVDEPQTRAPIITLSPPSPGAGLDMFATITLVRVLSCLLAPMPSRWSRWCCNLASFFSFIARILLSSTRTVFAALVAVLAVIGTVVFYGMQVVPNFMPTLFPLHPPTNLPPPDASRWSAYVDLFGLGQPSYIPPPPQSLVPISEWVNKMQVFGPEEDPARRRRTDDAASMV</sequence>
<proteinExistence type="predicted"/>
<evidence type="ECO:0000313" key="3">
    <source>
        <dbReference type="Proteomes" id="UP001221142"/>
    </source>
</evidence>
<reference evidence="2" key="1">
    <citation type="submission" date="2023-03" db="EMBL/GenBank/DDBJ databases">
        <title>Massive genome expansion in bonnet fungi (Mycena s.s.) driven by repeated elements and novel gene families across ecological guilds.</title>
        <authorList>
            <consortium name="Lawrence Berkeley National Laboratory"/>
            <person name="Harder C.B."/>
            <person name="Miyauchi S."/>
            <person name="Viragh M."/>
            <person name="Kuo A."/>
            <person name="Thoen E."/>
            <person name="Andreopoulos B."/>
            <person name="Lu D."/>
            <person name="Skrede I."/>
            <person name="Drula E."/>
            <person name="Henrissat B."/>
            <person name="Morin E."/>
            <person name="Kohler A."/>
            <person name="Barry K."/>
            <person name="LaButti K."/>
            <person name="Morin E."/>
            <person name="Salamov A."/>
            <person name="Lipzen A."/>
            <person name="Mereny Z."/>
            <person name="Hegedus B."/>
            <person name="Baldrian P."/>
            <person name="Stursova M."/>
            <person name="Weitz H."/>
            <person name="Taylor A."/>
            <person name="Grigoriev I.V."/>
            <person name="Nagy L.G."/>
            <person name="Martin F."/>
            <person name="Kauserud H."/>
        </authorList>
    </citation>
    <scope>NUCLEOTIDE SEQUENCE</scope>
    <source>
        <strain evidence="2">9284</strain>
    </source>
</reference>
<dbReference type="AlphaFoldDB" id="A0AAD7FQ88"/>
<gene>
    <name evidence="2" type="ORF">FB45DRAFT_864758</name>
</gene>
<keyword evidence="3" id="KW-1185">Reference proteome</keyword>